<dbReference type="PANTHER" id="PTHR31286:SF134">
    <property type="entry name" value="OS01G0559450 PROTEIN"/>
    <property type="match status" value="1"/>
</dbReference>
<feature type="domain" description="CCHC-type" evidence="3">
    <location>
        <begin position="142"/>
        <end position="157"/>
    </location>
</feature>
<comment type="caution">
    <text evidence="4">The sequence shown here is derived from an EMBL/GenBank/DDBJ whole genome shotgun (WGS) entry which is preliminary data.</text>
</comment>
<keyword evidence="5" id="KW-1185">Reference proteome</keyword>
<gene>
    <name evidence="4" type="ORF">HU200_016599</name>
</gene>
<keyword evidence="1" id="KW-0863">Zinc-finger</keyword>
<dbReference type="EMBL" id="JACEFO010001613">
    <property type="protein sequence ID" value="KAF8730737.1"/>
    <property type="molecule type" value="Genomic_DNA"/>
</dbReference>
<feature type="compositionally biased region" description="Basic and acidic residues" evidence="2">
    <location>
        <begin position="251"/>
        <end position="265"/>
    </location>
</feature>
<evidence type="ECO:0000259" key="3">
    <source>
        <dbReference type="PROSITE" id="PS50158"/>
    </source>
</evidence>
<feature type="region of interest" description="Disordered" evidence="2">
    <location>
        <begin position="191"/>
        <end position="224"/>
    </location>
</feature>
<dbReference type="InterPro" id="IPR040256">
    <property type="entry name" value="At4g02000-like"/>
</dbReference>
<name>A0A835KKJ9_9POAL</name>
<proteinExistence type="predicted"/>
<evidence type="ECO:0000256" key="2">
    <source>
        <dbReference type="SAM" id="MobiDB-lite"/>
    </source>
</evidence>
<accession>A0A835KKJ9</accession>
<keyword evidence="1" id="KW-0479">Metal-binding</keyword>
<sequence length="274" mass="30105">MSSKEGDWPGSAVGSEAVEVDGVKVSPAEVNDGRRIVHVNAPIYQDEKEVAERRRRNEVIDSIALWVRFYDIPEGLMTNRFMRAPGSKIGKVLEVGDARLDYKRVKIDFQLANAIKPMINILVKEFGRMEFLVRYENIPRFCFVCGRIDHAARECPEEGDGNGGVRFDKVAKGSEDEAADLAKGVASMSVDSKDPKVGKEKVSRLDSFRDSGSDSGAIGGGNAGFMSMQDRLKLGKGYPDPKGVYAGSTKEAMEIDRQKRGKMQDADGSMGMRS</sequence>
<dbReference type="GO" id="GO:0008270">
    <property type="term" value="F:zinc ion binding"/>
    <property type="evidence" value="ECO:0007669"/>
    <property type="project" value="UniProtKB-KW"/>
</dbReference>
<dbReference type="InterPro" id="IPR025836">
    <property type="entry name" value="Zn_knuckle_CX2CX4HX4C"/>
</dbReference>
<dbReference type="GO" id="GO:0003676">
    <property type="term" value="F:nucleic acid binding"/>
    <property type="evidence" value="ECO:0007669"/>
    <property type="project" value="InterPro"/>
</dbReference>
<evidence type="ECO:0000313" key="5">
    <source>
        <dbReference type="Proteomes" id="UP000636709"/>
    </source>
</evidence>
<feature type="compositionally biased region" description="Basic and acidic residues" evidence="2">
    <location>
        <begin position="191"/>
        <end position="212"/>
    </location>
</feature>
<dbReference type="AlphaFoldDB" id="A0A835KKJ9"/>
<evidence type="ECO:0000313" key="4">
    <source>
        <dbReference type="EMBL" id="KAF8730737.1"/>
    </source>
</evidence>
<protein>
    <recommendedName>
        <fullName evidence="3">CCHC-type domain-containing protein</fullName>
    </recommendedName>
</protein>
<dbReference type="PROSITE" id="PS50158">
    <property type="entry name" value="ZF_CCHC"/>
    <property type="match status" value="1"/>
</dbReference>
<evidence type="ECO:0000256" key="1">
    <source>
        <dbReference type="PROSITE-ProRule" id="PRU00047"/>
    </source>
</evidence>
<organism evidence="4 5">
    <name type="scientific">Digitaria exilis</name>
    <dbReference type="NCBI Taxonomy" id="1010633"/>
    <lineage>
        <taxon>Eukaryota</taxon>
        <taxon>Viridiplantae</taxon>
        <taxon>Streptophyta</taxon>
        <taxon>Embryophyta</taxon>
        <taxon>Tracheophyta</taxon>
        <taxon>Spermatophyta</taxon>
        <taxon>Magnoliopsida</taxon>
        <taxon>Liliopsida</taxon>
        <taxon>Poales</taxon>
        <taxon>Poaceae</taxon>
        <taxon>PACMAD clade</taxon>
        <taxon>Panicoideae</taxon>
        <taxon>Panicodae</taxon>
        <taxon>Paniceae</taxon>
        <taxon>Anthephorinae</taxon>
        <taxon>Digitaria</taxon>
    </lineage>
</organism>
<feature type="region of interest" description="Disordered" evidence="2">
    <location>
        <begin position="239"/>
        <end position="274"/>
    </location>
</feature>
<dbReference type="Proteomes" id="UP000636709">
    <property type="component" value="Unassembled WGS sequence"/>
</dbReference>
<dbReference type="InterPro" id="IPR001878">
    <property type="entry name" value="Znf_CCHC"/>
</dbReference>
<dbReference type="OrthoDB" id="1750606at2759"/>
<reference evidence="4" key="1">
    <citation type="submission" date="2020-07" db="EMBL/GenBank/DDBJ databases">
        <title>Genome sequence and genetic diversity analysis of an under-domesticated orphan crop, white fonio (Digitaria exilis).</title>
        <authorList>
            <person name="Bennetzen J.L."/>
            <person name="Chen S."/>
            <person name="Ma X."/>
            <person name="Wang X."/>
            <person name="Yssel A.E.J."/>
            <person name="Chaluvadi S.R."/>
            <person name="Johnson M."/>
            <person name="Gangashetty P."/>
            <person name="Hamidou F."/>
            <person name="Sanogo M.D."/>
            <person name="Zwaenepoel A."/>
            <person name="Wallace J."/>
            <person name="Van De Peer Y."/>
            <person name="Van Deynze A."/>
        </authorList>
    </citation>
    <scope>NUCLEOTIDE SEQUENCE</scope>
    <source>
        <tissue evidence="4">Leaves</tissue>
    </source>
</reference>
<dbReference type="InterPro" id="IPR036875">
    <property type="entry name" value="Znf_CCHC_sf"/>
</dbReference>
<dbReference type="PANTHER" id="PTHR31286">
    <property type="entry name" value="GLYCINE-RICH CELL WALL STRUCTURAL PROTEIN 1.8-LIKE"/>
    <property type="match status" value="1"/>
</dbReference>
<keyword evidence="1" id="KW-0862">Zinc</keyword>
<dbReference type="Pfam" id="PF14392">
    <property type="entry name" value="zf-CCHC_4"/>
    <property type="match status" value="1"/>
</dbReference>
<dbReference type="SUPFAM" id="SSF57756">
    <property type="entry name" value="Retrovirus zinc finger-like domains"/>
    <property type="match status" value="1"/>
</dbReference>